<evidence type="ECO:0000259" key="15">
    <source>
        <dbReference type="SMART" id="SM00840"/>
    </source>
</evidence>
<evidence type="ECO:0000256" key="4">
    <source>
        <dbReference type="ARBA" id="ARBA00022490"/>
    </source>
</evidence>
<keyword evidence="11 13" id="KW-0030">Aminoacyl-tRNA synthetase</keyword>
<dbReference type="InterPro" id="IPR014729">
    <property type="entry name" value="Rossmann-like_a/b/a_fold"/>
</dbReference>
<organism evidence="16 17">
    <name type="scientific">Clostridium faecium</name>
    <dbReference type="NCBI Taxonomy" id="2762223"/>
    <lineage>
        <taxon>Bacteria</taxon>
        <taxon>Bacillati</taxon>
        <taxon>Bacillota</taxon>
        <taxon>Clostridia</taxon>
        <taxon>Eubacteriales</taxon>
        <taxon>Clostridiaceae</taxon>
        <taxon>Clostridium</taxon>
    </lineage>
</organism>
<evidence type="ECO:0000256" key="1">
    <source>
        <dbReference type="ARBA" id="ARBA00004496"/>
    </source>
</evidence>
<comment type="cofactor">
    <cofactor evidence="13">
        <name>Zn(2+)</name>
        <dbReference type="ChEBI" id="CHEBI:29105"/>
    </cofactor>
    <text evidence="13">Binds 1 zinc ion per subunit.</text>
</comment>
<keyword evidence="5 13" id="KW-0436">Ligase</keyword>
<dbReference type="GO" id="GO:0004817">
    <property type="term" value="F:cysteine-tRNA ligase activity"/>
    <property type="evidence" value="ECO:0007669"/>
    <property type="project" value="UniProtKB-EC"/>
</dbReference>
<keyword evidence="10 13" id="KW-0648">Protein biosynthesis</keyword>
<comment type="subcellular location">
    <subcellularLocation>
        <location evidence="1 13">Cytoplasm</location>
    </subcellularLocation>
</comment>
<evidence type="ECO:0000256" key="2">
    <source>
        <dbReference type="ARBA" id="ARBA00005594"/>
    </source>
</evidence>
<keyword evidence="17" id="KW-1185">Reference proteome</keyword>
<evidence type="ECO:0000256" key="14">
    <source>
        <dbReference type="SAM" id="Coils"/>
    </source>
</evidence>
<evidence type="ECO:0000256" key="13">
    <source>
        <dbReference type="HAMAP-Rule" id="MF_00041"/>
    </source>
</evidence>
<feature type="short sequence motif" description="'KMSKS' region" evidence="13">
    <location>
        <begin position="267"/>
        <end position="271"/>
    </location>
</feature>
<evidence type="ECO:0000313" key="17">
    <source>
        <dbReference type="Proteomes" id="UP000627166"/>
    </source>
</evidence>
<feature type="binding site" evidence="13">
    <location>
        <position position="270"/>
    </location>
    <ligand>
        <name>ATP</name>
        <dbReference type="ChEBI" id="CHEBI:30616"/>
    </ligand>
</feature>
<dbReference type="Gene3D" id="3.40.50.620">
    <property type="entry name" value="HUPs"/>
    <property type="match status" value="1"/>
</dbReference>
<dbReference type="InterPro" id="IPR032678">
    <property type="entry name" value="tRNA-synt_1_cat_dom"/>
</dbReference>
<dbReference type="SUPFAM" id="SSF52374">
    <property type="entry name" value="Nucleotidylyl transferase"/>
    <property type="match status" value="1"/>
</dbReference>
<keyword evidence="4 13" id="KW-0963">Cytoplasm</keyword>
<evidence type="ECO:0000256" key="6">
    <source>
        <dbReference type="ARBA" id="ARBA00022723"/>
    </source>
</evidence>
<dbReference type="RefSeq" id="WP_191738283.1">
    <property type="nucleotide sequence ID" value="NZ_JACSQB010000002.1"/>
</dbReference>
<dbReference type="NCBIfam" id="TIGR00435">
    <property type="entry name" value="cysS"/>
    <property type="match status" value="1"/>
</dbReference>
<comment type="subunit">
    <text evidence="3 13">Monomer.</text>
</comment>
<dbReference type="SMART" id="SM00840">
    <property type="entry name" value="DALR_2"/>
    <property type="match status" value="1"/>
</dbReference>
<dbReference type="InterPro" id="IPR015803">
    <property type="entry name" value="Cys-tRNA-ligase"/>
</dbReference>
<dbReference type="EMBL" id="JACSQB010000002">
    <property type="protein sequence ID" value="MBD8045473.1"/>
    <property type="molecule type" value="Genomic_DNA"/>
</dbReference>
<comment type="similarity">
    <text evidence="2 13">Belongs to the class-I aminoacyl-tRNA synthetase family.</text>
</comment>
<evidence type="ECO:0000256" key="8">
    <source>
        <dbReference type="ARBA" id="ARBA00022833"/>
    </source>
</evidence>
<dbReference type="PRINTS" id="PR00983">
    <property type="entry name" value="TRNASYNTHCYS"/>
</dbReference>
<feature type="coiled-coil region" evidence="14">
    <location>
        <begin position="415"/>
        <end position="442"/>
    </location>
</feature>
<keyword evidence="14" id="KW-0175">Coiled coil</keyword>
<dbReference type="InterPro" id="IPR015273">
    <property type="entry name" value="Cys-tRNA-synt_Ia_DALR"/>
</dbReference>
<evidence type="ECO:0000256" key="5">
    <source>
        <dbReference type="ARBA" id="ARBA00022598"/>
    </source>
</evidence>
<feature type="binding site" evidence="13">
    <location>
        <position position="239"/>
    </location>
    <ligand>
        <name>Zn(2+)</name>
        <dbReference type="ChEBI" id="CHEBI:29105"/>
    </ligand>
</feature>
<dbReference type="PANTHER" id="PTHR10890:SF3">
    <property type="entry name" value="CYSTEINE--TRNA LIGASE, CYTOPLASMIC"/>
    <property type="match status" value="1"/>
</dbReference>
<proteinExistence type="inferred from homology"/>
<comment type="catalytic activity">
    <reaction evidence="12 13">
        <text>tRNA(Cys) + L-cysteine + ATP = L-cysteinyl-tRNA(Cys) + AMP + diphosphate</text>
        <dbReference type="Rhea" id="RHEA:17773"/>
        <dbReference type="Rhea" id="RHEA-COMP:9661"/>
        <dbReference type="Rhea" id="RHEA-COMP:9679"/>
        <dbReference type="ChEBI" id="CHEBI:30616"/>
        <dbReference type="ChEBI" id="CHEBI:33019"/>
        <dbReference type="ChEBI" id="CHEBI:35235"/>
        <dbReference type="ChEBI" id="CHEBI:78442"/>
        <dbReference type="ChEBI" id="CHEBI:78517"/>
        <dbReference type="ChEBI" id="CHEBI:456215"/>
        <dbReference type="EC" id="6.1.1.16"/>
    </reaction>
</comment>
<evidence type="ECO:0000256" key="12">
    <source>
        <dbReference type="ARBA" id="ARBA00047398"/>
    </source>
</evidence>
<dbReference type="HAMAP" id="MF_00041">
    <property type="entry name" value="Cys_tRNA_synth"/>
    <property type="match status" value="1"/>
</dbReference>
<dbReference type="InterPro" id="IPR009080">
    <property type="entry name" value="tRNAsynth_Ia_anticodon-bd"/>
</dbReference>
<dbReference type="CDD" id="cd00672">
    <property type="entry name" value="CysRS_core"/>
    <property type="match status" value="1"/>
</dbReference>
<keyword evidence="6 13" id="KW-0479">Metal-binding</keyword>
<evidence type="ECO:0000256" key="11">
    <source>
        <dbReference type="ARBA" id="ARBA00023146"/>
    </source>
</evidence>
<gene>
    <name evidence="13" type="primary">cysS</name>
    <name evidence="16" type="ORF">H9637_00170</name>
</gene>
<protein>
    <recommendedName>
        <fullName evidence="13">Cysteine--tRNA ligase</fullName>
        <ecNumber evidence="13">6.1.1.16</ecNumber>
    </recommendedName>
    <alternativeName>
        <fullName evidence="13">Cysteinyl-tRNA synthetase</fullName>
        <shortName evidence="13">CysRS</shortName>
    </alternativeName>
</protein>
<dbReference type="EC" id="6.1.1.16" evidence="13"/>
<sequence length="475" mass="55069">MSVYIYNVLSRKKELFVPIEEGKVKMYACGITVSGDAHIGHAYQSVIFDVIKKYLEYEGYKVTYVRNYTDVDDKIIAKGKKLGIDPQKYAENQILKTDSELDKLGNDRPTIQAKATENITEMIEFIEKLIEKGYAYATKFGDVFFSVNKYSQYGKLSNRVIKDSISGVRKEIEPGKIEDEDFALWKSAKAGEIYWEAPWGKGRPGWHIECSTMSMKYLGETMDIHGGGKDLIFPHHENEIAQSEALTGKQFSNYWIHNGLVKLNGQKMSKSLGNVISIEELLDKYNSDVIRFVLLQNNYKSDLNIVDGIFEEVERHIYNFYKIFNEIDNLKHEDTTDEIQLPYSIEGEFKEAMRNDFNTAVAISNLFKYFHGMNSMINKNKDIAVLKLMKETIIRIYRILGLLQNNPKNIITQIRNKYLEKNKVTEEEINFLIEKRSKYKENKDYENADLIKKQLLDKGIIILDRKNSTEWDVSL</sequence>
<reference evidence="16 17" key="1">
    <citation type="submission" date="2020-08" db="EMBL/GenBank/DDBJ databases">
        <title>A Genomic Blueprint of the Chicken Gut Microbiome.</title>
        <authorList>
            <person name="Gilroy R."/>
            <person name="Ravi A."/>
            <person name="Getino M."/>
            <person name="Pursley I."/>
            <person name="Horton D.L."/>
            <person name="Alikhan N.-F."/>
            <person name="Baker D."/>
            <person name="Gharbi K."/>
            <person name="Hall N."/>
            <person name="Watson M."/>
            <person name="Adriaenssens E.M."/>
            <person name="Foster-Nyarko E."/>
            <person name="Jarju S."/>
            <person name="Secka A."/>
            <person name="Antonio M."/>
            <person name="Oren A."/>
            <person name="Chaudhuri R."/>
            <person name="La Ragione R.M."/>
            <person name="Hildebrand F."/>
            <person name="Pallen M.J."/>
        </authorList>
    </citation>
    <scope>NUCLEOTIDE SEQUENCE [LARGE SCALE GENOMIC DNA]</scope>
    <source>
        <strain evidence="16 17">N37</strain>
    </source>
</reference>
<feature type="short sequence motif" description="'HIGH' region" evidence="13">
    <location>
        <begin position="31"/>
        <end position="41"/>
    </location>
</feature>
<dbReference type="Pfam" id="PF09190">
    <property type="entry name" value="DALR_2"/>
    <property type="match status" value="1"/>
</dbReference>
<name>A0ABR8YN46_9CLOT</name>
<dbReference type="Gene3D" id="1.20.120.1910">
    <property type="entry name" value="Cysteine-tRNA ligase, C-terminal anti-codon recognition domain"/>
    <property type="match status" value="1"/>
</dbReference>
<dbReference type="Proteomes" id="UP000627166">
    <property type="component" value="Unassembled WGS sequence"/>
</dbReference>
<evidence type="ECO:0000313" key="16">
    <source>
        <dbReference type="EMBL" id="MBD8045473.1"/>
    </source>
</evidence>
<keyword evidence="7 13" id="KW-0547">Nucleotide-binding</keyword>
<feature type="binding site" evidence="13">
    <location>
        <position position="235"/>
    </location>
    <ligand>
        <name>Zn(2+)</name>
        <dbReference type="ChEBI" id="CHEBI:29105"/>
    </ligand>
</feature>
<dbReference type="Pfam" id="PF01406">
    <property type="entry name" value="tRNA-synt_1e"/>
    <property type="match status" value="1"/>
</dbReference>
<accession>A0ABR8YN46</accession>
<comment type="caution">
    <text evidence="16">The sequence shown here is derived from an EMBL/GenBank/DDBJ whole genome shotgun (WGS) entry which is preliminary data.</text>
</comment>
<evidence type="ECO:0000256" key="7">
    <source>
        <dbReference type="ARBA" id="ARBA00022741"/>
    </source>
</evidence>
<evidence type="ECO:0000256" key="9">
    <source>
        <dbReference type="ARBA" id="ARBA00022840"/>
    </source>
</evidence>
<evidence type="ECO:0000256" key="10">
    <source>
        <dbReference type="ARBA" id="ARBA00022917"/>
    </source>
</evidence>
<dbReference type="SUPFAM" id="SSF47323">
    <property type="entry name" value="Anticodon-binding domain of a subclass of class I aminoacyl-tRNA synthetases"/>
    <property type="match status" value="1"/>
</dbReference>
<keyword evidence="8 13" id="KW-0862">Zinc</keyword>
<dbReference type="InterPro" id="IPR024909">
    <property type="entry name" value="Cys-tRNA/MSH_ligase"/>
</dbReference>
<feature type="domain" description="Cysteinyl-tRNA synthetase class Ia DALR" evidence="15">
    <location>
        <begin position="348"/>
        <end position="411"/>
    </location>
</feature>
<evidence type="ECO:0000256" key="3">
    <source>
        <dbReference type="ARBA" id="ARBA00011245"/>
    </source>
</evidence>
<feature type="binding site" evidence="13">
    <location>
        <position position="210"/>
    </location>
    <ligand>
        <name>Zn(2+)</name>
        <dbReference type="ChEBI" id="CHEBI:29105"/>
    </ligand>
</feature>
<keyword evidence="9 13" id="KW-0067">ATP-binding</keyword>
<dbReference type="PANTHER" id="PTHR10890">
    <property type="entry name" value="CYSTEINYL-TRNA SYNTHETASE"/>
    <property type="match status" value="1"/>
</dbReference>
<feature type="binding site" evidence="13">
    <location>
        <position position="29"/>
    </location>
    <ligand>
        <name>Zn(2+)</name>
        <dbReference type="ChEBI" id="CHEBI:29105"/>
    </ligand>
</feature>